<gene>
    <name evidence="2" type="ORF">B1A_00021</name>
</gene>
<dbReference type="SUPFAM" id="SSF52540">
    <property type="entry name" value="P-loop containing nucleoside triphosphate hydrolases"/>
    <property type="match status" value="1"/>
</dbReference>
<comment type="caution">
    <text evidence="2">The sequence shown here is derived from an EMBL/GenBank/DDBJ whole genome shotgun (WGS) entry which is preliminary data.</text>
</comment>
<dbReference type="AlphaFoldDB" id="T1CF90"/>
<evidence type="ECO:0000259" key="1">
    <source>
        <dbReference type="Pfam" id="PF07728"/>
    </source>
</evidence>
<dbReference type="EMBL" id="AUZX01000013">
    <property type="protein sequence ID" value="EQD81257.1"/>
    <property type="molecule type" value="Genomic_DNA"/>
</dbReference>
<reference evidence="2" key="1">
    <citation type="submission" date="2013-08" db="EMBL/GenBank/DDBJ databases">
        <authorList>
            <person name="Mendez C."/>
            <person name="Richter M."/>
            <person name="Ferrer M."/>
            <person name="Sanchez J."/>
        </authorList>
    </citation>
    <scope>NUCLEOTIDE SEQUENCE</scope>
</reference>
<reference evidence="2" key="2">
    <citation type="journal article" date="2014" name="ISME J.">
        <title>Microbial stratification in low pH oxic and suboxic macroscopic growths along an acid mine drainage.</title>
        <authorList>
            <person name="Mendez-Garcia C."/>
            <person name="Mesa V."/>
            <person name="Sprenger R.R."/>
            <person name="Richter M."/>
            <person name="Diez M.S."/>
            <person name="Solano J."/>
            <person name="Bargiela R."/>
            <person name="Golyshina O.V."/>
            <person name="Manteca A."/>
            <person name="Ramos J.L."/>
            <person name="Gallego J.R."/>
            <person name="Llorente I."/>
            <person name="Martins Dos Santos V.A."/>
            <person name="Jensen O.N."/>
            <person name="Pelaez A.I."/>
            <person name="Sanchez J."/>
            <person name="Ferrer M."/>
        </authorList>
    </citation>
    <scope>NUCLEOTIDE SEQUENCE</scope>
</reference>
<dbReference type="Pfam" id="PF07728">
    <property type="entry name" value="AAA_5"/>
    <property type="match status" value="1"/>
</dbReference>
<dbReference type="Gene3D" id="3.40.50.300">
    <property type="entry name" value="P-loop containing nucleotide triphosphate hydrolases"/>
    <property type="match status" value="1"/>
</dbReference>
<proteinExistence type="predicted"/>
<dbReference type="GO" id="GO:0005524">
    <property type="term" value="F:ATP binding"/>
    <property type="evidence" value="ECO:0007669"/>
    <property type="project" value="InterPro"/>
</dbReference>
<dbReference type="InterPro" id="IPR027417">
    <property type="entry name" value="P-loop_NTPase"/>
</dbReference>
<feature type="non-terminal residue" evidence="2">
    <location>
        <position position="143"/>
    </location>
</feature>
<feature type="domain" description="ATPase dynein-related AAA" evidence="1">
    <location>
        <begin position="63"/>
        <end position="140"/>
    </location>
</feature>
<evidence type="ECO:0000313" key="2">
    <source>
        <dbReference type="EMBL" id="EQD81257.1"/>
    </source>
</evidence>
<name>T1CF90_9ZZZZ</name>
<protein>
    <submittedName>
        <fullName evidence="2">CbbQ protein</fullName>
    </submittedName>
</protein>
<dbReference type="InterPro" id="IPR011704">
    <property type="entry name" value="ATPase_dyneun-rel_AAA"/>
</dbReference>
<organism evidence="2">
    <name type="scientific">mine drainage metagenome</name>
    <dbReference type="NCBI Taxonomy" id="410659"/>
    <lineage>
        <taxon>unclassified sequences</taxon>
        <taxon>metagenomes</taxon>
        <taxon>ecological metagenomes</taxon>
    </lineage>
</organism>
<accession>T1CF90</accession>
<dbReference type="GO" id="GO:0016887">
    <property type="term" value="F:ATP hydrolysis activity"/>
    <property type="evidence" value="ECO:0007669"/>
    <property type="project" value="InterPro"/>
</dbReference>
<sequence>MRLLGDKTCAHTQQVLGTLTEADLREMAEQLEGYIGGKAASGAAPAADDEDALYEQYLFQVPMLFEGDRGAGKTFGARRFARTKGHELVEIGGNESVEAADLLGYPVRVSDGSFVWKDGALSQAVRIASKGQKVCMLIDEMLR</sequence>